<protein>
    <recommendedName>
        <fullName evidence="1">DUF6894 domain-containing protein</fullName>
    </recommendedName>
</protein>
<dbReference type="AlphaFoldDB" id="A0A4Q2RHF4"/>
<organism evidence="2 3">
    <name type="scientific">Lichenibacterium ramalinae</name>
    <dbReference type="NCBI Taxonomy" id="2316527"/>
    <lineage>
        <taxon>Bacteria</taxon>
        <taxon>Pseudomonadati</taxon>
        <taxon>Pseudomonadota</taxon>
        <taxon>Alphaproteobacteria</taxon>
        <taxon>Hyphomicrobiales</taxon>
        <taxon>Lichenihabitantaceae</taxon>
        <taxon>Lichenibacterium</taxon>
    </lineage>
</organism>
<sequence>MARYFFDVRDRGRRIRDDAGMDLSDDAQAIHEATLVISQLLADAAAEGRVGSISVEIRSETGACLYEASTSLASE</sequence>
<gene>
    <name evidence="2" type="ORF">D3272_03295</name>
</gene>
<evidence type="ECO:0000259" key="1">
    <source>
        <dbReference type="Pfam" id="PF21834"/>
    </source>
</evidence>
<dbReference type="OrthoDB" id="8094360at2"/>
<accession>A0A4Q2RHF4</accession>
<name>A0A4Q2RHF4_9HYPH</name>
<comment type="caution">
    <text evidence="2">The sequence shown here is derived from an EMBL/GenBank/DDBJ whole genome shotgun (WGS) entry which is preliminary data.</text>
</comment>
<keyword evidence="3" id="KW-1185">Reference proteome</keyword>
<reference evidence="2 3" key="2">
    <citation type="submission" date="2019-02" db="EMBL/GenBank/DDBJ databases">
        <title>'Lichenibacterium ramalinii' gen. nov. sp. nov., 'Lichenibacterium minor' gen. nov. sp. nov.</title>
        <authorList>
            <person name="Pankratov T."/>
        </authorList>
    </citation>
    <scope>NUCLEOTIDE SEQUENCE [LARGE SCALE GENOMIC DNA]</scope>
    <source>
        <strain evidence="2 3">RmlP001</strain>
    </source>
</reference>
<dbReference type="RefSeq" id="WP_129217663.1">
    <property type="nucleotide sequence ID" value="NZ_QYBC01000002.1"/>
</dbReference>
<dbReference type="EMBL" id="QYBC01000002">
    <property type="protein sequence ID" value="RYB07112.1"/>
    <property type="molecule type" value="Genomic_DNA"/>
</dbReference>
<reference evidence="2 3" key="1">
    <citation type="submission" date="2018-09" db="EMBL/GenBank/DDBJ databases">
        <authorList>
            <person name="Grouzdev D.S."/>
            <person name="Krutkina M.S."/>
        </authorList>
    </citation>
    <scope>NUCLEOTIDE SEQUENCE [LARGE SCALE GENOMIC DNA]</scope>
    <source>
        <strain evidence="2 3">RmlP001</strain>
    </source>
</reference>
<dbReference type="Proteomes" id="UP000289411">
    <property type="component" value="Unassembled WGS sequence"/>
</dbReference>
<proteinExistence type="predicted"/>
<dbReference type="InterPro" id="IPR054189">
    <property type="entry name" value="DUF6894"/>
</dbReference>
<evidence type="ECO:0000313" key="3">
    <source>
        <dbReference type="Proteomes" id="UP000289411"/>
    </source>
</evidence>
<dbReference type="Pfam" id="PF21834">
    <property type="entry name" value="DUF6894"/>
    <property type="match status" value="1"/>
</dbReference>
<evidence type="ECO:0000313" key="2">
    <source>
        <dbReference type="EMBL" id="RYB07112.1"/>
    </source>
</evidence>
<feature type="domain" description="DUF6894" evidence="1">
    <location>
        <begin position="3"/>
        <end position="69"/>
    </location>
</feature>